<evidence type="ECO:0000256" key="5">
    <source>
        <dbReference type="ARBA" id="ARBA00022679"/>
    </source>
</evidence>
<comment type="similarity">
    <text evidence="2">Belongs to the NDUFAF7 family.</text>
</comment>
<evidence type="ECO:0000256" key="6">
    <source>
        <dbReference type="ARBA" id="ARBA00023128"/>
    </source>
</evidence>
<keyword evidence="4" id="KW-0489">Methyltransferase</keyword>
<keyword evidence="10" id="KW-1185">Reference proteome</keyword>
<dbReference type="SUPFAM" id="SSF53335">
    <property type="entry name" value="S-adenosyl-L-methionine-dependent methyltransferases"/>
    <property type="match status" value="1"/>
</dbReference>
<dbReference type="EMBL" id="KB454484">
    <property type="protein sequence ID" value="EME32769.1"/>
    <property type="molecule type" value="Genomic_DNA"/>
</dbReference>
<dbReference type="PANTHER" id="PTHR12049:SF5">
    <property type="entry name" value="PROTEIN ARGININE METHYLTRANSFERASE NDUFAF7 HOMOLOG, MITOCHONDRIAL"/>
    <property type="match status" value="1"/>
</dbReference>
<sequence>MWNFLLRKTVISPLPTKLLGSALILCNFTWRQRLFWNGNFSIRRCSRNSSLQRSSTTVNYSVFGDKLFREYINESLYTKDKGYFMDASRGPPLKETASPIPFQELTGPEQYYSLVAQRYAKQPNSWSTPVELFYPWYGYAIARWIEQVVQESFDRQQLFQEWHIVEVGGGNGSLAESILHYAKQNYSQRLYHSLKYDIIEISPLFVERQQRRLNAYSECVSIHSLSILDWSQTIRAPCILLFCEVLDNFPHDRIEWDSQTKTWYECLVRETEDISSNHPLNIVRVPLQDDWIVSTLHDWNMLDGLMPNISWRSLGGNPYYWLYYLQSMIDSLLFSSSRCVVYIPTVAHQMWTSVRRYFPQSHLLIADFDFLPQATRGFFAPVVQDGTKTFASIEEPIKASCDILFPVYFNGLSYAIRRLWNPKHIQIEKQSKFLEIYADLEYTRTQSGFNPILREEKKCLKKREWEWKNPSRDMFHKLKVGIKSVENTFSKHEASKDARFESAYQRFCELEDKASLLSNALRDNSKAWGSLLVNCRDFLNHVSSLYEDQEPSKVLAKEALQCTEAYQEYLDKYGVTAVQESVRDNAVKLLNQYLERIRKLRAVSESQRKIMKEYDYYKDKVDSLRTAANTKEKERERLSRNESKLAEVRSRLEDCTNEFCKGVSQLEKQKNYVFDRALVTFLNAQFIALSYNPFYTIGQKLQDQYADMLSGEFEDLSMRDSLEVSAAT</sequence>
<dbReference type="SUPFAM" id="SSF103657">
    <property type="entry name" value="BAR/IMD domain-like"/>
    <property type="match status" value="1"/>
</dbReference>
<dbReference type="InterPro" id="IPR027267">
    <property type="entry name" value="AH/BAR_dom_sf"/>
</dbReference>
<dbReference type="Gene3D" id="1.20.1270.60">
    <property type="entry name" value="Arfaptin homology (AH) domain/BAR domain"/>
    <property type="match status" value="1"/>
</dbReference>
<dbReference type="Pfam" id="PF02636">
    <property type="entry name" value="Methyltransf_28"/>
    <property type="match status" value="1"/>
</dbReference>
<dbReference type="GO" id="GO:0005739">
    <property type="term" value="C:mitochondrion"/>
    <property type="evidence" value="ECO:0007669"/>
    <property type="project" value="UniProtKB-SubCell"/>
</dbReference>
<comment type="subcellular location">
    <subcellularLocation>
        <location evidence="1">Mitochondrion</location>
    </subcellularLocation>
</comment>
<evidence type="ECO:0000256" key="8">
    <source>
        <dbReference type="SAM" id="Coils"/>
    </source>
</evidence>
<dbReference type="PANTHER" id="PTHR12049">
    <property type="entry name" value="PROTEIN ARGININE METHYLTRANSFERASE NDUFAF7, MITOCHONDRIAL"/>
    <property type="match status" value="1"/>
</dbReference>
<evidence type="ECO:0000256" key="3">
    <source>
        <dbReference type="ARBA" id="ARBA00011935"/>
    </source>
</evidence>
<keyword evidence="6" id="KW-0496">Mitochondrion</keyword>
<accession>M2YA65</accession>
<gene>
    <name evidence="9" type="ORF">Gasu_01310</name>
</gene>
<dbReference type="InterPro" id="IPR003788">
    <property type="entry name" value="NDUFAF7"/>
</dbReference>
<dbReference type="InterPro" id="IPR038375">
    <property type="entry name" value="NDUFAF7_sf"/>
</dbReference>
<organism evidence="9 10">
    <name type="scientific">Galdieria sulphuraria</name>
    <name type="common">Red alga</name>
    <dbReference type="NCBI Taxonomy" id="130081"/>
    <lineage>
        <taxon>Eukaryota</taxon>
        <taxon>Rhodophyta</taxon>
        <taxon>Bangiophyceae</taxon>
        <taxon>Galdieriales</taxon>
        <taxon>Galdieriaceae</taxon>
        <taxon>Galdieria</taxon>
    </lineage>
</organism>
<keyword evidence="8" id="KW-0175">Coiled coil</keyword>
<dbReference type="GeneID" id="17091321"/>
<dbReference type="CDD" id="cd07307">
    <property type="entry name" value="BAR"/>
    <property type="match status" value="1"/>
</dbReference>
<name>M2YA65_GALSU</name>
<protein>
    <recommendedName>
        <fullName evidence="3">type II protein arginine methyltransferase</fullName>
        <ecNumber evidence="3">2.1.1.320</ecNumber>
    </recommendedName>
</protein>
<dbReference type="GO" id="GO:0032259">
    <property type="term" value="P:methylation"/>
    <property type="evidence" value="ECO:0007669"/>
    <property type="project" value="UniProtKB-KW"/>
</dbReference>
<dbReference type="RefSeq" id="XP_005709289.1">
    <property type="nucleotide sequence ID" value="XM_005709232.1"/>
</dbReference>
<dbReference type="KEGG" id="gsl:Gasu_01310"/>
<evidence type="ECO:0000256" key="1">
    <source>
        <dbReference type="ARBA" id="ARBA00004173"/>
    </source>
</evidence>
<dbReference type="EC" id="2.1.1.320" evidence="3"/>
<dbReference type="GO" id="GO:0035243">
    <property type="term" value="F:protein-arginine omega-N symmetric methyltransferase activity"/>
    <property type="evidence" value="ECO:0007669"/>
    <property type="project" value="UniProtKB-EC"/>
</dbReference>
<evidence type="ECO:0000313" key="9">
    <source>
        <dbReference type="EMBL" id="EME32769.1"/>
    </source>
</evidence>
<keyword evidence="5" id="KW-0808">Transferase</keyword>
<comment type="catalytic activity">
    <reaction evidence="7">
        <text>L-arginyl-[protein] + 2 S-adenosyl-L-methionine = N(omega),N(omega)'-dimethyl-L-arginyl-[protein] + 2 S-adenosyl-L-homocysteine + 2 H(+)</text>
        <dbReference type="Rhea" id="RHEA:48108"/>
        <dbReference type="Rhea" id="RHEA-COMP:10532"/>
        <dbReference type="Rhea" id="RHEA-COMP:11992"/>
        <dbReference type="ChEBI" id="CHEBI:15378"/>
        <dbReference type="ChEBI" id="CHEBI:29965"/>
        <dbReference type="ChEBI" id="CHEBI:57856"/>
        <dbReference type="ChEBI" id="CHEBI:59789"/>
        <dbReference type="ChEBI" id="CHEBI:88221"/>
        <dbReference type="EC" id="2.1.1.320"/>
    </reaction>
</comment>
<dbReference type="AlphaFoldDB" id="M2YA65"/>
<evidence type="ECO:0000256" key="4">
    <source>
        <dbReference type="ARBA" id="ARBA00022603"/>
    </source>
</evidence>
<reference evidence="10" key="1">
    <citation type="journal article" date="2013" name="Science">
        <title>Gene transfer from bacteria and archaea facilitated evolution of an extremophilic eukaryote.</title>
        <authorList>
            <person name="Schonknecht G."/>
            <person name="Chen W.H."/>
            <person name="Ternes C.M."/>
            <person name="Barbier G.G."/>
            <person name="Shrestha R.P."/>
            <person name="Stanke M."/>
            <person name="Brautigam A."/>
            <person name="Baker B.J."/>
            <person name="Banfield J.F."/>
            <person name="Garavito R.M."/>
            <person name="Carr K."/>
            <person name="Wilkerson C."/>
            <person name="Rensing S.A."/>
            <person name="Gagneul D."/>
            <person name="Dickenson N.E."/>
            <person name="Oesterhelt C."/>
            <person name="Lercher M.J."/>
            <person name="Weber A.P."/>
        </authorList>
    </citation>
    <scope>NUCLEOTIDE SEQUENCE [LARGE SCALE GENOMIC DNA]</scope>
    <source>
        <strain evidence="10">074W</strain>
    </source>
</reference>
<dbReference type="STRING" id="130081.M2YA65"/>
<evidence type="ECO:0000256" key="2">
    <source>
        <dbReference type="ARBA" id="ARBA00005891"/>
    </source>
</evidence>
<dbReference type="Gramene" id="EME32769">
    <property type="protein sequence ID" value="EME32769"/>
    <property type="gene ID" value="Gasu_01310"/>
</dbReference>
<evidence type="ECO:0000256" key="7">
    <source>
        <dbReference type="ARBA" id="ARBA00048612"/>
    </source>
</evidence>
<dbReference type="InterPro" id="IPR029063">
    <property type="entry name" value="SAM-dependent_MTases_sf"/>
</dbReference>
<dbReference type="Proteomes" id="UP000030680">
    <property type="component" value="Unassembled WGS sequence"/>
</dbReference>
<dbReference type="eggNOG" id="ENOG502QRKD">
    <property type="taxonomic scope" value="Eukaryota"/>
</dbReference>
<proteinExistence type="inferred from homology"/>
<dbReference type="OrthoDB" id="17415at2759"/>
<evidence type="ECO:0000313" key="10">
    <source>
        <dbReference type="Proteomes" id="UP000030680"/>
    </source>
</evidence>
<dbReference type="Gene3D" id="3.40.50.12710">
    <property type="match status" value="1"/>
</dbReference>
<feature type="coiled-coil region" evidence="8">
    <location>
        <begin position="621"/>
        <end position="658"/>
    </location>
</feature>